<name>A0A2U3ALL6_9BACL</name>
<evidence type="ECO:0000313" key="1">
    <source>
        <dbReference type="EMBL" id="PWI25392.1"/>
    </source>
</evidence>
<organism evidence="1 2">
    <name type="scientific">Kurthia sibirica</name>
    <dbReference type="NCBI Taxonomy" id="202750"/>
    <lineage>
        <taxon>Bacteria</taxon>
        <taxon>Bacillati</taxon>
        <taxon>Bacillota</taxon>
        <taxon>Bacilli</taxon>
        <taxon>Bacillales</taxon>
        <taxon>Caryophanaceae</taxon>
        <taxon>Kurthia</taxon>
    </lineage>
</organism>
<accession>A0A2U3ALL6</accession>
<evidence type="ECO:0000313" key="2">
    <source>
        <dbReference type="Proteomes" id="UP000245938"/>
    </source>
</evidence>
<dbReference type="OrthoDB" id="8402552at2"/>
<protein>
    <submittedName>
        <fullName evidence="1">Uncharacterized protein</fullName>
    </submittedName>
</protein>
<gene>
    <name evidence="1" type="ORF">DEX24_08625</name>
</gene>
<dbReference type="EMBL" id="QFVR01000009">
    <property type="protein sequence ID" value="PWI25392.1"/>
    <property type="molecule type" value="Genomic_DNA"/>
</dbReference>
<reference evidence="1 2" key="1">
    <citation type="submission" date="2018-05" db="EMBL/GenBank/DDBJ databases">
        <title>Kurthia sibirica genome sequence.</title>
        <authorList>
            <person name="Maclea K.S."/>
            <person name="Goen A.E."/>
        </authorList>
    </citation>
    <scope>NUCLEOTIDE SEQUENCE [LARGE SCALE GENOMIC DNA]</scope>
    <source>
        <strain evidence="1 2">ATCC 49154</strain>
    </source>
</reference>
<sequence length="621" mass="72391">MGQFKNEMTRDFKNMKDDINHLVNCHWTTTYDNYKIHVSNKMKCEQLFIDDQLLVEKKHTSFLYMFKPSETLKGVLPNGEKIVVKLHGIKSVICTIKINGEIIYSNKIAPQINGWTTREPLIPYIVQVIESEGVMTGYDLPDDDYYQIGTEKLPAIPYQLQIIEESVFQKHESKSLYKKLMKLLEEQSNKNRNAVYELVIAEEYFTYMDAFDERLNEGQFNHADMKEVALWFIHHSAHRYALIFGIQLLSKVPNDTEVELLQKIAMNENFTPFAMNILRTKSRQNDIIFAIAQRLEHWGKVYAVEALQIETDEQKNWLTGQSYNDLAPDVFLNKAAFLQVLTQETISIDQYTTIGRLIIDKIEEGELLLIDQVGEFLILYTKHAKHHAFTLQLLKPLVAIYPFITQETDSIVYDDDGEIEVYEEDDYSLLPVEKTMIKSNIQDVLNNMQWQQHIVEAFDTKTELYEAIMLAKIMNINTVKYMLAAMYDGVYEDEIYMTLIMDKNVAVIQEVLEFIDTSFDLNNLTKEQEQCLFTVIVSFEERQEIGSKLVRKVLYSSNDMGQYAALTVLDEWPATSWKTPEIVERLHEISKKPIDEDRETQDCAKRLLKKLNKMPNKESLK</sequence>
<dbReference type="RefSeq" id="WP_109306021.1">
    <property type="nucleotide sequence ID" value="NZ_BJUF01000033.1"/>
</dbReference>
<keyword evidence="2" id="KW-1185">Reference proteome</keyword>
<proteinExistence type="predicted"/>
<dbReference type="Proteomes" id="UP000245938">
    <property type="component" value="Unassembled WGS sequence"/>
</dbReference>
<comment type="caution">
    <text evidence="1">The sequence shown here is derived from an EMBL/GenBank/DDBJ whole genome shotgun (WGS) entry which is preliminary data.</text>
</comment>
<dbReference type="AlphaFoldDB" id="A0A2U3ALL6"/>